<reference evidence="2 3" key="1">
    <citation type="journal article" date="2015" name="Nat. Commun.">
        <title>Lucilia cuprina genome unlocks parasitic fly biology to underpin future interventions.</title>
        <authorList>
            <person name="Anstead C.A."/>
            <person name="Korhonen P.K."/>
            <person name="Young N.D."/>
            <person name="Hall R.S."/>
            <person name="Jex A.R."/>
            <person name="Murali S.C."/>
            <person name="Hughes D.S."/>
            <person name="Lee S.F."/>
            <person name="Perry T."/>
            <person name="Stroehlein A.J."/>
            <person name="Ansell B.R."/>
            <person name="Breugelmans B."/>
            <person name="Hofmann A."/>
            <person name="Qu J."/>
            <person name="Dugan S."/>
            <person name="Lee S.L."/>
            <person name="Chao H."/>
            <person name="Dinh H."/>
            <person name="Han Y."/>
            <person name="Doddapaneni H.V."/>
            <person name="Worley K.C."/>
            <person name="Muzny D.M."/>
            <person name="Ioannidis P."/>
            <person name="Waterhouse R.M."/>
            <person name="Zdobnov E.M."/>
            <person name="James P.J."/>
            <person name="Bagnall N.H."/>
            <person name="Kotze A.C."/>
            <person name="Gibbs R.A."/>
            <person name="Richards S."/>
            <person name="Batterham P."/>
            <person name="Gasser R.B."/>
        </authorList>
    </citation>
    <scope>NUCLEOTIDE SEQUENCE [LARGE SCALE GENOMIC DNA]</scope>
    <source>
        <strain evidence="2 3">LS</strain>
        <tissue evidence="2">Full body</tissue>
    </source>
</reference>
<sequence length="184" mass="21295">MKLKDFIFTGFLFFTIVSNTTADKEKKKLKLVLDKLDKVKDAEHILKTDITFDKVGDDEVKINGQVEQSIDLDDEYKINMDVFHCSEKDGEFKKVIGVANVGVCQVMANQYKKYFYDTLKNHANAPDPDKCPVTQEIYVVKDYPLDSSKFQKFLKPGFYKTVVSLIHQEEEVLQYTFEGHTEEE</sequence>
<gene>
    <name evidence="2" type="ORF">FF38_10539</name>
</gene>
<dbReference type="AlphaFoldDB" id="A0A0L0BWR1"/>
<feature type="signal peptide" evidence="1">
    <location>
        <begin position="1"/>
        <end position="22"/>
    </location>
</feature>
<dbReference type="PANTHER" id="PTHR21112">
    <property type="entry name" value="CHEMOSENSORY PROTEIN A 29A-RELATED"/>
    <property type="match status" value="1"/>
</dbReference>
<dbReference type="EMBL" id="JRES01001227">
    <property type="protein sequence ID" value="KNC24451.1"/>
    <property type="molecule type" value="Genomic_DNA"/>
</dbReference>
<dbReference type="Pfam" id="PF06477">
    <property type="entry name" value="DUF1091"/>
    <property type="match status" value="1"/>
</dbReference>
<dbReference type="PANTHER" id="PTHR21112:SF10">
    <property type="entry name" value="CHEMOSENSORY PROTEIN A 87A"/>
    <property type="match status" value="1"/>
</dbReference>
<evidence type="ECO:0000313" key="2">
    <source>
        <dbReference type="EMBL" id="KNC24451.1"/>
    </source>
</evidence>
<feature type="chain" id="PRO_5005535186" evidence="1">
    <location>
        <begin position="23"/>
        <end position="184"/>
    </location>
</feature>
<protein>
    <submittedName>
        <fullName evidence="2">Uncharacterized protein</fullName>
    </submittedName>
</protein>
<dbReference type="Proteomes" id="UP000037069">
    <property type="component" value="Unassembled WGS sequence"/>
</dbReference>
<comment type="caution">
    <text evidence="2">The sequence shown here is derived from an EMBL/GenBank/DDBJ whole genome shotgun (WGS) entry which is preliminary data.</text>
</comment>
<accession>A0A0L0BWR1</accession>
<keyword evidence="1" id="KW-0732">Signal</keyword>
<keyword evidence="3" id="KW-1185">Reference proteome</keyword>
<evidence type="ECO:0000256" key="1">
    <source>
        <dbReference type="SAM" id="SignalP"/>
    </source>
</evidence>
<proteinExistence type="predicted"/>
<evidence type="ECO:0000313" key="3">
    <source>
        <dbReference type="Proteomes" id="UP000037069"/>
    </source>
</evidence>
<dbReference type="SMART" id="SM00697">
    <property type="entry name" value="DM8"/>
    <property type="match status" value="1"/>
</dbReference>
<dbReference type="InterPro" id="IPR010512">
    <property type="entry name" value="DUF1091"/>
</dbReference>
<dbReference type="OMA" id="CDFMKSY"/>
<dbReference type="OrthoDB" id="7911967at2759"/>
<name>A0A0L0BWR1_LUCCU</name>
<organism evidence="2 3">
    <name type="scientific">Lucilia cuprina</name>
    <name type="common">Green bottle fly</name>
    <name type="synonym">Australian sheep blowfly</name>
    <dbReference type="NCBI Taxonomy" id="7375"/>
    <lineage>
        <taxon>Eukaryota</taxon>
        <taxon>Metazoa</taxon>
        <taxon>Ecdysozoa</taxon>
        <taxon>Arthropoda</taxon>
        <taxon>Hexapoda</taxon>
        <taxon>Insecta</taxon>
        <taxon>Pterygota</taxon>
        <taxon>Neoptera</taxon>
        <taxon>Endopterygota</taxon>
        <taxon>Diptera</taxon>
        <taxon>Brachycera</taxon>
        <taxon>Muscomorpha</taxon>
        <taxon>Oestroidea</taxon>
        <taxon>Calliphoridae</taxon>
        <taxon>Luciliinae</taxon>
        <taxon>Lucilia</taxon>
    </lineage>
</organism>